<keyword evidence="9" id="KW-1185">Reference proteome</keyword>
<dbReference type="RefSeq" id="WP_252855840.1">
    <property type="nucleotide sequence ID" value="NZ_JAMXLR010000092.1"/>
</dbReference>
<dbReference type="SUPFAM" id="SSF103481">
    <property type="entry name" value="Multidrug resistance efflux transporter EmrE"/>
    <property type="match status" value="2"/>
</dbReference>
<protein>
    <submittedName>
        <fullName evidence="8">DMT family transporter</fullName>
    </submittedName>
</protein>
<dbReference type="PANTHER" id="PTHR32322">
    <property type="entry name" value="INNER MEMBRANE TRANSPORTER"/>
    <property type="match status" value="1"/>
</dbReference>
<feature type="transmembrane region" description="Helical" evidence="6">
    <location>
        <begin position="118"/>
        <end position="136"/>
    </location>
</feature>
<comment type="caution">
    <text evidence="8">The sequence shown here is derived from an EMBL/GenBank/DDBJ whole genome shotgun (WGS) entry which is preliminary data.</text>
</comment>
<feature type="transmembrane region" description="Helical" evidence="6">
    <location>
        <begin position="173"/>
        <end position="194"/>
    </location>
</feature>
<evidence type="ECO:0000256" key="1">
    <source>
        <dbReference type="ARBA" id="ARBA00004141"/>
    </source>
</evidence>
<dbReference type="Pfam" id="PF00892">
    <property type="entry name" value="EamA"/>
    <property type="match status" value="2"/>
</dbReference>
<evidence type="ECO:0000256" key="6">
    <source>
        <dbReference type="SAM" id="Phobius"/>
    </source>
</evidence>
<dbReference type="InterPro" id="IPR050638">
    <property type="entry name" value="AA-Vitamin_Transporters"/>
</dbReference>
<feature type="transmembrane region" description="Helical" evidence="6">
    <location>
        <begin position="214"/>
        <end position="235"/>
    </location>
</feature>
<feature type="transmembrane region" description="Helical" evidence="6">
    <location>
        <begin position="90"/>
        <end position="111"/>
    </location>
</feature>
<keyword evidence="3 6" id="KW-0812">Transmembrane</keyword>
<evidence type="ECO:0000313" key="9">
    <source>
        <dbReference type="Proteomes" id="UP001155241"/>
    </source>
</evidence>
<dbReference type="Proteomes" id="UP001155241">
    <property type="component" value="Unassembled WGS sequence"/>
</dbReference>
<dbReference type="AlphaFoldDB" id="A0A9X2FJR0"/>
<name>A0A9X2FJR0_9BACT</name>
<feature type="transmembrane region" description="Helical" evidence="6">
    <location>
        <begin position="62"/>
        <end position="84"/>
    </location>
</feature>
<evidence type="ECO:0000259" key="7">
    <source>
        <dbReference type="Pfam" id="PF00892"/>
    </source>
</evidence>
<evidence type="ECO:0000256" key="2">
    <source>
        <dbReference type="ARBA" id="ARBA00007362"/>
    </source>
</evidence>
<accession>A0A9X2FJR0</accession>
<organism evidence="8 9">
    <name type="scientific">Aeoliella straminimaris</name>
    <dbReference type="NCBI Taxonomy" id="2954799"/>
    <lineage>
        <taxon>Bacteria</taxon>
        <taxon>Pseudomonadati</taxon>
        <taxon>Planctomycetota</taxon>
        <taxon>Planctomycetia</taxon>
        <taxon>Pirellulales</taxon>
        <taxon>Lacipirellulaceae</taxon>
        <taxon>Aeoliella</taxon>
    </lineage>
</organism>
<comment type="similarity">
    <text evidence="2">Belongs to the EamA transporter family.</text>
</comment>
<gene>
    <name evidence="8" type="ORF">NG895_27825</name>
</gene>
<feature type="transmembrane region" description="Helical" evidence="6">
    <location>
        <begin position="30"/>
        <end position="50"/>
    </location>
</feature>
<proteinExistence type="inferred from homology"/>
<evidence type="ECO:0000313" key="8">
    <source>
        <dbReference type="EMBL" id="MCO6047731.1"/>
    </source>
</evidence>
<evidence type="ECO:0000256" key="4">
    <source>
        <dbReference type="ARBA" id="ARBA00022989"/>
    </source>
</evidence>
<feature type="transmembrane region" description="Helical" evidence="6">
    <location>
        <begin position="242"/>
        <end position="260"/>
    </location>
</feature>
<sequence length="295" mass="31844">MAYVYFAIVCLVFGSNFKLMDNATQVLGPNMIALGRLWGGTLVLLPVLLAKGESLKVDRPTLVRILFVAMVGNAYPFAVQPWILSHGADHSFLAVFVPMTPLLTIVAAVPMLGVRPTWQQAVGVLVGFGLLMWMVFHDSGSHNFPEWLVPFAMTVPLGYAVGNVFLRRNLRGVPSLVTSSLLLLCAGFILLPGAVYEIATHPIEADASQWQSAIIAMLILGPVGTGLCIYLFVVMVQDRGPLFAGMVTYVVPPVALMWGYRDGEAITTPQLLGIAGILVMVALVQSSQGNYATRK</sequence>
<comment type="subcellular location">
    <subcellularLocation>
        <location evidence="1">Membrane</location>
        <topology evidence="1">Multi-pass membrane protein</topology>
    </subcellularLocation>
</comment>
<evidence type="ECO:0000256" key="3">
    <source>
        <dbReference type="ARBA" id="ARBA00022692"/>
    </source>
</evidence>
<keyword evidence="5 6" id="KW-0472">Membrane</keyword>
<feature type="transmembrane region" description="Helical" evidence="6">
    <location>
        <begin position="148"/>
        <end position="166"/>
    </location>
</feature>
<dbReference type="InterPro" id="IPR037185">
    <property type="entry name" value="EmrE-like"/>
</dbReference>
<dbReference type="PANTHER" id="PTHR32322:SF2">
    <property type="entry name" value="EAMA DOMAIN-CONTAINING PROTEIN"/>
    <property type="match status" value="1"/>
</dbReference>
<reference evidence="8" key="1">
    <citation type="submission" date="2022-06" db="EMBL/GenBank/DDBJ databases">
        <title>Aeoliella straminimaris, a novel planctomycete from sediments.</title>
        <authorList>
            <person name="Vitorino I.R."/>
            <person name="Lage O.M."/>
        </authorList>
    </citation>
    <scope>NUCLEOTIDE SEQUENCE</scope>
    <source>
        <strain evidence="8">ICT_H6.2</strain>
    </source>
</reference>
<feature type="transmembrane region" description="Helical" evidence="6">
    <location>
        <begin position="266"/>
        <end position="284"/>
    </location>
</feature>
<dbReference type="GO" id="GO:0016020">
    <property type="term" value="C:membrane"/>
    <property type="evidence" value="ECO:0007669"/>
    <property type="project" value="UniProtKB-SubCell"/>
</dbReference>
<evidence type="ECO:0000256" key="5">
    <source>
        <dbReference type="ARBA" id="ARBA00023136"/>
    </source>
</evidence>
<feature type="domain" description="EamA" evidence="7">
    <location>
        <begin position="2"/>
        <end position="131"/>
    </location>
</feature>
<dbReference type="EMBL" id="JAMXLR010000092">
    <property type="protein sequence ID" value="MCO6047731.1"/>
    <property type="molecule type" value="Genomic_DNA"/>
</dbReference>
<dbReference type="InterPro" id="IPR000620">
    <property type="entry name" value="EamA_dom"/>
</dbReference>
<feature type="domain" description="EamA" evidence="7">
    <location>
        <begin position="150"/>
        <end position="284"/>
    </location>
</feature>
<keyword evidence="4 6" id="KW-1133">Transmembrane helix</keyword>